<feature type="binding site" evidence="11">
    <location>
        <position position="144"/>
    </location>
    <ligand>
        <name>ATP</name>
        <dbReference type="ChEBI" id="CHEBI:30616"/>
    </ligand>
</feature>
<keyword evidence="7 11" id="KW-0418">Kinase</keyword>
<dbReference type="GO" id="GO:0005524">
    <property type="term" value="F:ATP binding"/>
    <property type="evidence" value="ECO:0007669"/>
    <property type="project" value="UniProtKB-UniRule"/>
</dbReference>
<evidence type="ECO:0000256" key="6">
    <source>
        <dbReference type="ARBA" id="ARBA00022741"/>
    </source>
</evidence>
<dbReference type="CDD" id="cd00464">
    <property type="entry name" value="SK"/>
    <property type="match status" value="1"/>
</dbReference>
<gene>
    <name evidence="11 12" type="primary">aroK</name>
    <name evidence="12" type="ORF">GCM10007301_39300</name>
</gene>
<dbReference type="GO" id="GO:0000287">
    <property type="term" value="F:magnesium ion binding"/>
    <property type="evidence" value="ECO:0007669"/>
    <property type="project" value="UniProtKB-UniRule"/>
</dbReference>
<feature type="binding site" evidence="11">
    <location>
        <position position="42"/>
    </location>
    <ligand>
        <name>Mg(2+)</name>
        <dbReference type="ChEBI" id="CHEBI:18420"/>
    </ligand>
</feature>
<evidence type="ECO:0000256" key="5">
    <source>
        <dbReference type="ARBA" id="ARBA00022679"/>
    </source>
</evidence>
<evidence type="ECO:0000256" key="10">
    <source>
        <dbReference type="ARBA" id="ARBA00048567"/>
    </source>
</evidence>
<name>A0A917C791_9HYPH</name>
<dbReference type="InterPro" id="IPR027417">
    <property type="entry name" value="P-loop_NTPase"/>
</dbReference>
<reference evidence="12" key="1">
    <citation type="journal article" date="2014" name="Int. J. Syst. Evol. Microbiol.">
        <title>Complete genome sequence of Corynebacterium casei LMG S-19264T (=DSM 44701T), isolated from a smear-ripened cheese.</title>
        <authorList>
            <consortium name="US DOE Joint Genome Institute (JGI-PGF)"/>
            <person name="Walter F."/>
            <person name="Albersmeier A."/>
            <person name="Kalinowski J."/>
            <person name="Ruckert C."/>
        </authorList>
    </citation>
    <scope>NUCLEOTIDE SEQUENCE</scope>
    <source>
        <strain evidence="12">CCM 7897</strain>
    </source>
</reference>
<dbReference type="InterPro" id="IPR031322">
    <property type="entry name" value="Shikimate/glucono_kinase"/>
</dbReference>
<comment type="subunit">
    <text evidence="11">Monomer.</text>
</comment>
<evidence type="ECO:0000256" key="4">
    <source>
        <dbReference type="ARBA" id="ARBA00022605"/>
    </source>
</evidence>
<evidence type="ECO:0000256" key="9">
    <source>
        <dbReference type="ARBA" id="ARBA00023141"/>
    </source>
</evidence>
<protein>
    <recommendedName>
        <fullName evidence="3 11">Shikimate kinase</fullName>
        <shortName evidence="11">SK</shortName>
        <ecNumber evidence="3 11">2.7.1.71</ecNumber>
    </recommendedName>
</protein>
<keyword evidence="8 11" id="KW-0067">ATP-binding</keyword>
<dbReference type="Gene3D" id="3.40.50.300">
    <property type="entry name" value="P-loop containing nucleotide triphosphate hydrolases"/>
    <property type="match status" value="1"/>
</dbReference>
<dbReference type="PRINTS" id="PR01100">
    <property type="entry name" value="SHIKIMTKNASE"/>
</dbReference>
<dbReference type="NCBIfam" id="NF010552">
    <property type="entry name" value="PRK13946.1"/>
    <property type="match status" value="1"/>
</dbReference>
<reference evidence="12" key="2">
    <citation type="submission" date="2020-09" db="EMBL/GenBank/DDBJ databases">
        <authorList>
            <person name="Sun Q."/>
            <person name="Sedlacek I."/>
        </authorList>
    </citation>
    <scope>NUCLEOTIDE SEQUENCE</scope>
    <source>
        <strain evidence="12">CCM 7897</strain>
    </source>
</reference>
<keyword evidence="9 11" id="KW-0057">Aromatic amino acid biosynthesis</keyword>
<dbReference type="HAMAP" id="MF_00109">
    <property type="entry name" value="Shikimate_kinase"/>
    <property type="match status" value="1"/>
</dbReference>
<evidence type="ECO:0000313" key="13">
    <source>
        <dbReference type="Proteomes" id="UP000606044"/>
    </source>
</evidence>
<dbReference type="AlphaFoldDB" id="A0A917C791"/>
<evidence type="ECO:0000256" key="1">
    <source>
        <dbReference type="ARBA" id="ARBA00004842"/>
    </source>
</evidence>
<keyword evidence="4 11" id="KW-0028">Amino-acid biosynthesis</keyword>
<feature type="binding site" evidence="11">
    <location>
        <position position="84"/>
    </location>
    <ligand>
        <name>substrate</name>
    </ligand>
</feature>
<dbReference type="EC" id="2.7.1.71" evidence="3 11"/>
<dbReference type="PANTHER" id="PTHR21087:SF16">
    <property type="entry name" value="SHIKIMATE KINASE 1, CHLOROPLASTIC"/>
    <property type="match status" value="1"/>
</dbReference>
<evidence type="ECO:0000256" key="7">
    <source>
        <dbReference type="ARBA" id="ARBA00022777"/>
    </source>
</evidence>
<comment type="similarity">
    <text evidence="2 11">Belongs to the shikimate kinase family.</text>
</comment>
<dbReference type="GO" id="GO:0009423">
    <property type="term" value="P:chorismate biosynthetic process"/>
    <property type="evidence" value="ECO:0007669"/>
    <property type="project" value="UniProtKB-UniRule"/>
</dbReference>
<feature type="binding site" evidence="11">
    <location>
        <position position="60"/>
    </location>
    <ligand>
        <name>substrate</name>
    </ligand>
</feature>
<sequence>MGAQSGRGKAEGGGTSAPESLLLERLGTRCIVLVGMPGAGKSSVGRRLAKRLGLPFMDADEEIERAAGMSIPEIFASRGEVEFRDGEKRVMIRLLQGGPIVLATGGGAFMNADTRAAVARLGVSVWLSADLGVLLRRVRKRTDRPLLAEGDPAEKLARLLAARGDTYALADLTVESRDATHEAVVDDVLAALGTHFQRKAEGQASPAPSSAP</sequence>
<dbReference type="GO" id="GO:0009073">
    <property type="term" value="P:aromatic amino acid family biosynthetic process"/>
    <property type="evidence" value="ECO:0007669"/>
    <property type="project" value="UniProtKB-KW"/>
</dbReference>
<evidence type="ECO:0000313" key="12">
    <source>
        <dbReference type="EMBL" id="GGF75521.1"/>
    </source>
</evidence>
<feature type="binding site" evidence="11">
    <location>
        <position position="163"/>
    </location>
    <ligand>
        <name>substrate</name>
    </ligand>
</feature>
<dbReference type="PROSITE" id="PS01128">
    <property type="entry name" value="SHIKIMATE_KINASE"/>
    <property type="match status" value="1"/>
</dbReference>
<keyword evidence="11" id="KW-0963">Cytoplasm</keyword>
<keyword evidence="11" id="KW-0479">Metal-binding</keyword>
<dbReference type="Proteomes" id="UP000606044">
    <property type="component" value="Unassembled WGS sequence"/>
</dbReference>
<dbReference type="GO" id="GO:0005829">
    <property type="term" value="C:cytosol"/>
    <property type="evidence" value="ECO:0007669"/>
    <property type="project" value="TreeGrafter"/>
</dbReference>
<dbReference type="SUPFAM" id="SSF52540">
    <property type="entry name" value="P-loop containing nucleoside triphosphate hydrolases"/>
    <property type="match status" value="1"/>
</dbReference>
<comment type="pathway">
    <text evidence="1 11">Metabolic intermediate biosynthesis; chorismate biosynthesis; chorismate from D-erythrose 4-phosphate and phosphoenolpyruvate: step 5/7.</text>
</comment>
<comment type="cofactor">
    <cofactor evidence="11">
        <name>Mg(2+)</name>
        <dbReference type="ChEBI" id="CHEBI:18420"/>
    </cofactor>
    <text evidence="11">Binds 1 Mg(2+) ion per subunit.</text>
</comment>
<dbReference type="GO" id="GO:0004765">
    <property type="term" value="F:shikimate kinase activity"/>
    <property type="evidence" value="ECO:0007669"/>
    <property type="project" value="UniProtKB-UniRule"/>
</dbReference>
<dbReference type="InterPro" id="IPR023000">
    <property type="entry name" value="Shikimate_kinase_CS"/>
</dbReference>
<dbReference type="InterPro" id="IPR000623">
    <property type="entry name" value="Shikimate_kinase/TSH1"/>
</dbReference>
<evidence type="ECO:0000256" key="2">
    <source>
        <dbReference type="ARBA" id="ARBA00006997"/>
    </source>
</evidence>
<evidence type="ECO:0000256" key="8">
    <source>
        <dbReference type="ARBA" id="ARBA00022840"/>
    </source>
</evidence>
<keyword evidence="11" id="KW-0460">Magnesium</keyword>
<comment type="subcellular location">
    <subcellularLocation>
        <location evidence="11">Cytoplasm</location>
    </subcellularLocation>
</comment>
<proteinExistence type="inferred from homology"/>
<keyword evidence="5 11" id="KW-0808">Transferase</keyword>
<dbReference type="EMBL" id="BMCT01000006">
    <property type="protein sequence ID" value="GGF75521.1"/>
    <property type="molecule type" value="Genomic_DNA"/>
</dbReference>
<accession>A0A917C791</accession>
<evidence type="ECO:0000256" key="3">
    <source>
        <dbReference type="ARBA" id="ARBA00012154"/>
    </source>
</evidence>
<dbReference type="PANTHER" id="PTHR21087">
    <property type="entry name" value="SHIKIMATE KINASE"/>
    <property type="match status" value="1"/>
</dbReference>
<evidence type="ECO:0000256" key="11">
    <source>
        <dbReference type="HAMAP-Rule" id="MF_00109"/>
    </source>
</evidence>
<comment type="catalytic activity">
    <reaction evidence="10 11">
        <text>shikimate + ATP = 3-phosphoshikimate + ADP + H(+)</text>
        <dbReference type="Rhea" id="RHEA:13121"/>
        <dbReference type="ChEBI" id="CHEBI:15378"/>
        <dbReference type="ChEBI" id="CHEBI:30616"/>
        <dbReference type="ChEBI" id="CHEBI:36208"/>
        <dbReference type="ChEBI" id="CHEBI:145989"/>
        <dbReference type="ChEBI" id="CHEBI:456216"/>
        <dbReference type="EC" id="2.7.1.71"/>
    </reaction>
</comment>
<comment type="caution">
    <text evidence="11">Lacks conserved residue(s) required for the propagation of feature annotation.</text>
</comment>
<feature type="binding site" evidence="11">
    <location>
        <position position="106"/>
    </location>
    <ligand>
        <name>substrate</name>
    </ligand>
</feature>
<comment type="caution">
    <text evidence="12">The sequence shown here is derived from an EMBL/GenBank/DDBJ whole genome shotgun (WGS) entry which is preliminary data.</text>
</comment>
<keyword evidence="13" id="KW-1185">Reference proteome</keyword>
<keyword evidence="6 11" id="KW-0547">Nucleotide-binding</keyword>
<feature type="binding site" evidence="11">
    <location>
        <begin position="38"/>
        <end position="43"/>
    </location>
    <ligand>
        <name>ATP</name>
        <dbReference type="ChEBI" id="CHEBI:30616"/>
    </ligand>
</feature>
<dbReference type="GO" id="GO:0008652">
    <property type="term" value="P:amino acid biosynthetic process"/>
    <property type="evidence" value="ECO:0007669"/>
    <property type="project" value="UniProtKB-KW"/>
</dbReference>
<comment type="function">
    <text evidence="11">Catalyzes the specific phosphorylation of the 3-hydroxyl group of shikimic acid using ATP as a cosubstrate.</text>
</comment>
<dbReference type="Pfam" id="PF01202">
    <property type="entry name" value="SKI"/>
    <property type="match status" value="1"/>
</dbReference>
<organism evidence="12 13">
    <name type="scientific">Azorhizobium oxalatiphilum</name>
    <dbReference type="NCBI Taxonomy" id="980631"/>
    <lineage>
        <taxon>Bacteria</taxon>
        <taxon>Pseudomonadati</taxon>
        <taxon>Pseudomonadota</taxon>
        <taxon>Alphaproteobacteria</taxon>
        <taxon>Hyphomicrobiales</taxon>
        <taxon>Xanthobacteraceae</taxon>
        <taxon>Azorhizobium</taxon>
    </lineage>
</organism>